<dbReference type="Proteomes" id="UP000271974">
    <property type="component" value="Unassembled WGS sequence"/>
</dbReference>
<evidence type="ECO:0000313" key="7">
    <source>
        <dbReference type="Proteomes" id="UP000271974"/>
    </source>
</evidence>
<comment type="similarity">
    <text evidence="1 2">Belongs to the AB hydrolase superfamily. Lipase family.</text>
</comment>
<name>A0A433TLG7_ELYCH</name>
<reference evidence="6 7" key="1">
    <citation type="submission" date="2019-01" db="EMBL/GenBank/DDBJ databases">
        <title>A draft genome assembly of the solar-powered sea slug Elysia chlorotica.</title>
        <authorList>
            <person name="Cai H."/>
            <person name="Li Q."/>
            <person name="Fang X."/>
            <person name="Li J."/>
            <person name="Curtis N.E."/>
            <person name="Altenburger A."/>
            <person name="Shibata T."/>
            <person name="Feng M."/>
            <person name="Maeda T."/>
            <person name="Schwartz J.A."/>
            <person name="Shigenobu S."/>
            <person name="Lundholm N."/>
            <person name="Nishiyama T."/>
            <person name="Yang H."/>
            <person name="Hasebe M."/>
            <person name="Li S."/>
            <person name="Pierce S.K."/>
            <person name="Wang J."/>
        </authorList>
    </citation>
    <scope>NUCLEOTIDE SEQUENCE [LARGE SCALE GENOMIC DNA]</scope>
    <source>
        <strain evidence="6">EC2010</strain>
        <tissue evidence="6">Whole organism of an adult</tissue>
    </source>
</reference>
<dbReference type="SUPFAM" id="SSF53474">
    <property type="entry name" value="alpha/beta-Hydrolases"/>
    <property type="match status" value="1"/>
</dbReference>
<feature type="signal peptide" evidence="4">
    <location>
        <begin position="1"/>
        <end position="21"/>
    </location>
</feature>
<dbReference type="EMBL" id="RQTK01000286">
    <property type="protein sequence ID" value="RUS82447.1"/>
    <property type="molecule type" value="Genomic_DNA"/>
</dbReference>
<feature type="chain" id="PRO_5019389282" description="Lipase" evidence="4">
    <location>
        <begin position="22"/>
        <end position="421"/>
    </location>
</feature>
<keyword evidence="2" id="KW-0442">Lipid degradation</keyword>
<dbReference type="PIRSF" id="PIRSF000862">
    <property type="entry name" value="Steryl_ester_lip"/>
    <property type="match status" value="1"/>
</dbReference>
<dbReference type="InterPro" id="IPR029058">
    <property type="entry name" value="AB_hydrolase_fold"/>
</dbReference>
<dbReference type="InterPro" id="IPR025483">
    <property type="entry name" value="Lipase_euk"/>
</dbReference>
<feature type="active site" description="Nucleophile" evidence="3">
    <location>
        <position position="199"/>
    </location>
</feature>
<keyword evidence="2" id="KW-0378">Hydrolase</keyword>
<evidence type="ECO:0000256" key="1">
    <source>
        <dbReference type="ARBA" id="ARBA00010701"/>
    </source>
</evidence>
<organism evidence="6 7">
    <name type="scientific">Elysia chlorotica</name>
    <name type="common">Eastern emerald elysia</name>
    <name type="synonym">Sea slug</name>
    <dbReference type="NCBI Taxonomy" id="188477"/>
    <lineage>
        <taxon>Eukaryota</taxon>
        <taxon>Metazoa</taxon>
        <taxon>Spiralia</taxon>
        <taxon>Lophotrochozoa</taxon>
        <taxon>Mollusca</taxon>
        <taxon>Gastropoda</taxon>
        <taxon>Heterobranchia</taxon>
        <taxon>Euthyneura</taxon>
        <taxon>Panpulmonata</taxon>
        <taxon>Sacoglossa</taxon>
        <taxon>Placobranchoidea</taxon>
        <taxon>Plakobranchidae</taxon>
        <taxon>Elysia</taxon>
    </lineage>
</organism>
<keyword evidence="7" id="KW-1185">Reference proteome</keyword>
<keyword evidence="4" id="KW-0732">Signal</keyword>
<feature type="domain" description="Partial AB-hydrolase lipase" evidence="5">
    <location>
        <begin position="60"/>
        <end position="123"/>
    </location>
</feature>
<dbReference type="OrthoDB" id="9974421at2759"/>
<gene>
    <name evidence="6" type="ORF">EGW08_009793</name>
</gene>
<feature type="active site" description="Charge relay system" evidence="3">
    <location>
        <position position="370"/>
    </location>
</feature>
<comment type="caution">
    <text evidence="6">The sequence shown here is derived from an EMBL/GenBank/DDBJ whole genome shotgun (WGS) entry which is preliminary data.</text>
</comment>
<dbReference type="Gene3D" id="3.40.50.1820">
    <property type="entry name" value="alpha/beta hydrolase"/>
    <property type="match status" value="1"/>
</dbReference>
<dbReference type="GO" id="GO:0016788">
    <property type="term" value="F:hydrolase activity, acting on ester bonds"/>
    <property type="evidence" value="ECO:0007669"/>
    <property type="project" value="InterPro"/>
</dbReference>
<evidence type="ECO:0000256" key="4">
    <source>
        <dbReference type="SAM" id="SignalP"/>
    </source>
</evidence>
<protein>
    <recommendedName>
        <fullName evidence="2">Lipase</fullName>
    </recommendedName>
</protein>
<dbReference type="AlphaFoldDB" id="A0A433TLG7"/>
<evidence type="ECO:0000256" key="3">
    <source>
        <dbReference type="PIRSR" id="PIRSR000862-1"/>
    </source>
</evidence>
<dbReference type="Pfam" id="PF04083">
    <property type="entry name" value="Abhydro_lipase"/>
    <property type="match status" value="1"/>
</dbReference>
<dbReference type="FunFam" id="3.40.50.1820:FF:000012">
    <property type="entry name" value="Lipase"/>
    <property type="match status" value="1"/>
</dbReference>
<feature type="active site" description="Charge relay system" evidence="3">
    <location>
        <position position="398"/>
    </location>
</feature>
<evidence type="ECO:0000313" key="6">
    <source>
        <dbReference type="EMBL" id="RUS82447.1"/>
    </source>
</evidence>
<sequence>MMFLTGLAAVVVALLLFYVDGFSSLPTSTLEDILKFYRELDFRPGTYNLLRGNPEVNMNTAQLIRSKGYPVEFHNVVTEDGYILGVYRIPYGRNNKDSYKNGTRPVVLLQHGLFGDCDNFLLNPANESLAFILADAGADVWMGNTRGSAASRRHTTLDPKKIQFWKYSWDEMAQYDLPATIYHILNQTHHDQIYYVGHSQGTAIGFARFGEDQALASRIKHFMALAPIGRIAYAQTPIRYMLPFTSEIEFFMDTFGHGELNVPQPILKFFAAGLCEKWGEPLCESLIFLFCGFNEQSFNKSRIDVYVSHGMEGDSAQNLLHWAQTMRDKQFQRFDYGEKGNLAKYGQKTPPIYDPSKVKVPVAIFRGGQDLFADETDVDWLLKQLNVTHDTYIPFYEHLDPVIGFDAATLMYRDIVDIVMG</sequence>
<dbReference type="InterPro" id="IPR006693">
    <property type="entry name" value="AB_hydrolase_lipase"/>
</dbReference>
<keyword evidence="2" id="KW-0443">Lipid metabolism</keyword>
<evidence type="ECO:0000259" key="5">
    <source>
        <dbReference type="Pfam" id="PF04083"/>
    </source>
</evidence>
<dbReference type="PANTHER" id="PTHR11005">
    <property type="entry name" value="LYSOSOMAL ACID LIPASE-RELATED"/>
    <property type="match status" value="1"/>
</dbReference>
<dbReference type="STRING" id="188477.A0A433TLG7"/>
<accession>A0A433TLG7</accession>
<proteinExistence type="inferred from homology"/>
<dbReference type="GO" id="GO:0016042">
    <property type="term" value="P:lipid catabolic process"/>
    <property type="evidence" value="ECO:0007669"/>
    <property type="project" value="UniProtKB-KW"/>
</dbReference>
<evidence type="ECO:0000256" key="2">
    <source>
        <dbReference type="PIRNR" id="PIRNR000862"/>
    </source>
</evidence>